<dbReference type="VEuPathDB" id="FungiDB:ASPGLDRAFT_1502666"/>
<dbReference type="GeneID" id="34458386"/>
<feature type="signal peptide" evidence="1">
    <location>
        <begin position="1"/>
        <end position="16"/>
    </location>
</feature>
<dbReference type="EMBL" id="KV878911">
    <property type="protein sequence ID" value="OJJ80448.1"/>
    <property type="molecule type" value="Genomic_DNA"/>
</dbReference>
<accession>A0A1L9V941</accession>
<dbReference type="Proteomes" id="UP000184300">
    <property type="component" value="Unassembled WGS sequence"/>
</dbReference>
<sequence>MVLVFMMLFPFIKCSGIFHVVHCSPFRVLVTKSILLGTVIGILVRGGSGGSLVCIPLGILLRCQRAWLGVDSHHCTVWGRG</sequence>
<evidence type="ECO:0000313" key="3">
    <source>
        <dbReference type="Proteomes" id="UP000184300"/>
    </source>
</evidence>
<proteinExistence type="predicted"/>
<feature type="chain" id="PRO_5013086742" description="Major facilitator superfamily (MFS) profile domain-containing protein" evidence="1">
    <location>
        <begin position="17"/>
        <end position="81"/>
    </location>
</feature>
<keyword evidence="1" id="KW-0732">Signal</keyword>
<reference evidence="3" key="1">
    <citation type="journal article" date="2017" name="Genome Biol.">
        <title>Comparative genomics reveals high biological diversity and specific adaptations in the industrially and medically important fungal genus Aspergillus.</title>
        <authorList>
            <person name="de Vries R.P."/>
            <person name="Riley R."/>
            <person name="Wiebenga A."/>
            <person name="Aguilar-Osorio G."/>
            <person name="Amillis S."/>
            <person name="Uchima C.A."/>
            <person name="Anderluh G."/>
            <person name="Asadollahi M."/>
            <person name="Askin M."/>
            <person name="Barry K."/>
            <person name="Battaglia E."/>
            <person name="Bayram O."/>
            <person name="Benocci T."/>
            <person name="Braus-Stromeyer S.A."/>
            <person name="Caldana C."/>
            <person name="Canovas D."/>
            <person name="Cerqueira G.C."/>
            <person name="Chen F."/>
            <person name="Chen W."/>
            <person name="Choi C."/>
            <person name="Clum A."/>
            <person name="Dos Santos R.A."/>
            <person name="Damasio A.R."/>
            <person name="Diallinas G."/>
            <person name="Emri T."/>
            <person name="Fekete E."/>
            <person name="Flipphi M."/>
            <person name="Freyberg S."/>
            <person name="Gallo A."/>
            <person name="Gournas C."/>
            <person name="Habgood R."/>
            <person name="Hainaut M."/>
            <person name="Harispe M.L."/>
            <person name="Henrissat B."/>
            <person name="Hilden K.S."/>
            <person name="Hope R."/>
            <person name="Hossain A."/>
            <person name="Karabika E."/>
            <person name="Karaffa L."/>
            <person name="Karanyi Z."/>
            <person name="Krasevec N."/>
            <person name="Kuo A."/>
            <person name="Kusch H."/>
            <person name="LaButti K."/>
            <person name="Lagendijk E.L."/>
            <person name="Lapidus A."/>
            <person name="Levasseur A."/>
            <person name="Lindquist E."/>
            <person name="Lipzen A."/>
            <person name="Logrieco A.F."/>
            <person name="MacCabe A."/>
            <person name="Maekelae M.R."/>
            <person name="Malavazi I."/>
            <person name="Melin P."/>
            <person name="Meyer V."/>
            <person name="Mielnichuk N."/>
            <person name="Miskei M."/>
            <person name="Molnar A.P."/>
            <person name="Mule G."/>
            <person name="Ngan C.Y."/>
            <person name="Orejas M."/>
            <person name="Orosz E."/>
            <person name="Ouedraogo J.P."/>
            <person name="Overkamp K.M."/>
            <person name="Park H.-S."/>
            <person name="Perrone G."/>
            <person name="Piumi F."/>
            <person name="Punt P.J."/>
            <person name="Ram A.F."/>
            <person name="Ramon A."/>
            <person name="Rauscher S."/>
            <person name="Record E."/>
            <person name="Riano-Pachon D.M."/>
            <person name="Robert V."/>
            <person name="Roehrig J."/>
            <person name="Ruller R."/>
            <person name="Salamov A."/>
            <person name="Salih N.S."/>
            <person name="Samson R.A."/>
            <person name="Sandor E."/>
            <person name="Sanguinetti M."/>
            <person name="Schuetze T."/>
            <person name="Sepcic K."/>
            <person name="Shelest E."/>
            <person name="Sherlock G."/>
            <person name="Sophianopoulou V."/>
            <person name="Squina F.M."/>
            <person name="Sun H."/>
            <person name="Susca A."/>
            <person name="Todd R.B."/>
            <person name="Tsang A."/>
            <person name="Unkles S.E."/>
            <person name="van de Wiele N."/>
            <person name="van Rossen-Uffink D."/>
            <person name="Oliveira J.V."/>
            <person name="Vesth T.C."/>
            <person name="Visser J."/>
            <person name="Yu J.-H."/>
            <person name="Zhou M."/>
            <person name="Andersen M.R."/>
            <person name="Archer D.B."/>
            <person name="Baker S.E."/>
            <person name="Benoit I."/>
            <person name="Brakhage A.A."/>
            <person name="Braus G.H."/>
            <person name="Fischer R."/>
            <person name="Frisvad J.C."/>
            <person name="Goldman G.H."/>
            <person name="Houbraken J."/>
            <person name="Oakley B."/>
            <person name="Pocsi I."/>
            <person name="Scazzocchio C."/>
            <person name="Seiboth B."/>
            <person name="vanKuyk P.A."/>
            <person name="Wortman J."/>
            <person name="Dyer P.S."/>
            <person name="Grigoriev I.V."/>
        </authorList>
    </citation>
    <scope>NUCLEOTIDE SEQUENCE [LARGE SCALE GENOMIC DNA]</scope>
    <source>
        <strain evidence="3">CBS 516.65</strain>
    </source>
</reference>
<protein>
    <recommendedName>
        <fullName evidence="4">Major facilitator superfamily (MFS) profile domain-containing protein</fullName>
    </recommendedName>
</protein>
<gene>
    <name evidence="2" type="ORF">ASPGLDRAFT_1502666</name>
</gene>
<keyword evidence="3" id="KW-1185">Reference proteome</keyword>
<evidence type="ECO:0008006" key="4">
    <source>
        <dbReference type="Google" id="ProtNLM"/>
    </source>
</evidence>
<organism evidence="2 3">
    <name type="scientific">Aspergillus glaucus CBS 516.65</name>
    <dbReference type="NCBI Taxonomy" id="1160497"/>
    <lineage>
        <taxon>Eukaryota</taxon>
        <taxon>Fungi</taxon>
        <taxon>Dikarya</taxon>
        <taxon>Ascomycota</taxon>
        <taxon>Pezizomycotina</taxon>
        <taxon>Eurotiomycetes</taxon>
        <taxon>Eurotiomycetidae</taxon>
        <taxon>Eurotiales</taxon>
        <taxon>Aspergillaceae</taxon>
        <taxon>Aspergillus</taxon>
        <taxon>Aspergillus subgen. Aspergillus</taxon>
    </lineage>
</organism>
<dbReference type="RefSeq" id="XP_022397146.1">
    <property type="nucleotide sequence ID" value="XM_022542125.1"/>
</dbReference>
<evidence type="ECO:0000256" key="1">
    <source>
        <dbReference type="SAM" id="SignalP"/>
    </source>
</evidence>
<feature type="non-terminal residue" evidence="2">
    <location>
        <position position="81"/>
    </location>
</feature>
<name>A0A1L9V941_ASPGL</name>
<evidence type="ECO:0000313" key="2">
    <source>
        <dbReference type="EMBL" id="OJJ80448.1"/>
    </source>
</evidence>
<dbReference type="AlphaFoldDB" id="A0A1L9V941"/>